<protein>
    <recommendedName>
        <fullName evidence="1">Metal-dependent carboxypeptidase</fullName>
        <ecNumber evidence="1">3.4.17.19</ecNumber>
    </recommendedName>
</protein>
<evidence type="ECO:0000256" key="2">
    <source>
        <dbReference type="PIRSR" id="PIRSR006615-1"/>
    </source>
</evidence>
<comment type="similarity">
    <text evidence="1">Belongs to the peptidase M32 family.</text>
</comment>
<dbReference type="GO" id="GO:0004181">
    <property type="term" value="F:metallocarboxypeptidase activity"/>
    <property type="evidence" value="ECO:0007669"/>
    <property type="project" value="UniProtKB-UniRule"/>
</dbReference>
<keyword evidence="1 4" id="KW-0121">Carboxypeptidase</keyword>
<keyword evidence="1 4" id="KW-0378">Hydrolase</keyword>
<dbReference type="GO" id="GO:0006508">
    <property type="term" value="P:proteolysis"/>
    <property type="evidence" value="ECO:0007669"/>
    <property type="project" value="UniProtKB-UniRule"/>
</dbReference>
<gene>
    <name evidence="4" type="primary">ypwA</name>
    <name evidence="4" type="ORF">DSM112329_01063</name>
</gene>
<comment type="function">
    <text evidence="1">Broad specificity carboxypetidase that releases amino acids sequentially from the C-terminus, including neutral, aromatic, polar and basic residues.</text>
</comment>
<dbReference type="SUPFAM" id="SSF55486">
    <property type="entry name" value="Metalloproteases ('zincins'), catalytic domain"/>
    <property type="match status" value="1"/>
</dbReference>
<feature type="binding site" evidence="2">
    <location>
        <position position="303"/>
    </location>
    <ligand>
        <name>Zn(2+)</name>
        <dbReference type="ChEBI" id="CHEBI:29105"/>
        <note>catalytic</note>
    </ligand>
</feature>
<feature type="active site" description="Proton donor/acceptor" evidence="3">
    <location>
        <position position="274"/>
    </location>
</feature>
<dbReference type="CDD" id="cd06460">
    <property type="entry name" value="M32_Taq"/>
    <property type="match status" value="1"/>
</dbReference>
<dbReference type="GO" id="GO:0046872">
    <property type="term" value="F:metal ion binding"/>
    <property type="evidence" value="ECO:0007669"/>
    <property type="project" value="UniProtKB-KW"/>
</dbReference>
<dbReference type="Gene3D" id="1.10.1370.30">
    <property type="match status" value="1"/>
</dbReference>
<reference evidence="4" key="1">
    <citation type="submission" date="2022-12" db="EMBL/GenBank/DDBJ databases">
        <title>Paraconexibacter alkalitolerans sp. nov. and Baekduia alba sp. nov., isolated from soil and emended description of the genera Paraconexibacter (Chun et al., 2020) and Baekduia (An et al., 2020).</title>
        <authorList>
            <person name="Vieira S."/>
            <person name="Huber K.J."/>
            <person name="Geppert A."/>
            <person name="Wolf J."/>
            <person name="Neumann-Schaal M."/>
            <person name="Muesken M."/>
            <person name="Overmann J."/>
        </authorList>
    </citation>
    <scope>NUCLEOTIDE SEQUENCE</scope>
    <source>
        <strain evidence="4">AEG42_29</strain>
    </source>
</reference>
<dbReference type="Pfam" id="PF02074">
    <property type="entry name" value="Peptidase_M32"/>
    <property type="match status" value="1"/>
</dbReference>
<keyword evidence="1" id="KW-0482">Metalloprotease</keyword>
<dbReference type="EC" id="3.4.17.19" evidence="1"/>
<accession>A0AAU7ARJ3</accession>
<dbReference type="KEGG" id="parq:DSM112329_01063"/>
<keyword evidence="1" id="KW-0645">Protease</keyword>
<dbReference type="PIRSF" id="PIRSF006615">
    <property type="entry name" value="Zn_crbxpep_Taq"/>
    <property type="match status" value="1"/>
</dbReference>
<dbReference type="PANTHER" id="PTHR34217:SF1">
    <property type="entry name" value="CARBOXYPEPTIDASE 1"/>
    <property type="match status" value="1"/>
</dbReference>
<dbReference type="PANTHER" id="PTHR34217">
    <property type="entry name" value="METAL-DEPENDENT CARBOXYPEPTIDASE"/>
    <property type="match status" value="1"/>
</dbReference>
<sequence length="512" mass="56132">MPSPDPGPATPAVLPTADALVALRERLGELDDLQQAAGLAGWDEQTKMPPGAAAARGEVLSTLSRLAHARLTDDDLHALLQQLSAATDLGDQDRRLVAAVARDADRARRVPERLVADITRHTTTAQVAWQEARAAGDYAPFRGPLEQHVAYRRELVACFPEAAHPYDVLLHNFEPDLTTERVTAVFAQLRDGLVPLIRRIADKPAPPALPGPFPVEQQRVLGMEIARAQGFDDDHWRLDDAIHPFAAALGSSDIRVTARYDDQTLTGLFAVMHEVGHGLYERQAAPTLARTTVGTGVSLGIHESQSRLWENLVGRSEAFWSHWHPRAVELFGAAALGGDDLAAFLKAINVVRPSLVRVEADEATYSLHVILRFELEVALMEGTLAVADLDAAWNTKTRELLGLDVPSPTVGVLQDIHWAYGELGYFPTYAIGNIVAAQLWTVIERDLTDLDADLAAGETSRLREWLREHVHRHGRLYSPTELLQQITGSGLDAQPFLDQLTAKYSALYDLEA</sequence>
<dbReference type="PROSITE" id="PS52034">
    <property type="entry name" value="PEPTIDASE_M32"/>
    <property type="match status" value="1"/>
</dbReference>
<evidence type="ECO:0000313" key="4">
    <source>
        <dbReference type="EMBL" id="XAY04233.1"/>
    </source>
</evidence>
<name>A0AAU7ARJ3_9ACTN</name>
<feature type="binding site" evidence="2">
    <location>
        <position position="273"/>
    </location>
    <ligand>
        <name>Zn(2+)</name>
        <dbReference type="ChEBI" id="CHEBI:29105"/>
        <note>catalytic</note>
    </ligand>
</feature>
<dbReference type="RefSeq" id="WP_354700776.1">
    <property type="nucleotide sequence ID" value="NZ_CP114014.1"/>
</dbReference>
<evidence type="ECO:0000256" key="3">
    <source>
        <dbReference type="PIRSR" id="PIRSR006615-2"/>
    </source>
</evidence>
<comment type="catalytic activity">
    <reaction evidence="1">
        <text>Release of a C-terminal amino acid with broad specificity, except for -Pro.</text>
        <dbReference type="EC" id="3.4.17.19"/>
    </reaction>
</comment>
<keyword evidence="2" id="KW-0862">Zinc</keyword>
<dbReference type="InterPro" id="IPR001333">
    <property type="entry name" value="Peptidase_M32_Taq"/>
</dbReference>
<comment type="cofactor">
    <cofactor evidence="2">
        <name>Zn(2+)</name>
        <dbReference type="ChEBI" id="CHEBI:29105"/>
    </cofactor>
    <text evidence="2">Binds 1 zinc ion per subunit.</text>
</comment>
<dbReference type="PRINTS" id="PR00998">
    <property type="entry name" value="CRBOXYPTASET"/>
</dbReference>
<organism evidence="4">
    <name type="scientific">Paraconexibacter sp. AEG42_29</name>
    <dbReference type="NCBI Taxonomy" id="2997339"/>
    <lineage>
        <taxon>Bacteria</taxon>
        <taxon>Bacillati</taxon>
        <taxon>Actinomycetota</taxon>
        <taxon>Thermoleophilia</taxon>
        <taxon>Solirubrobacterales</taxon>
        <taxon>Paraconexibacteraceae</taxon>
        <taxon>Paraconexibacter</taxon>
    </lineage>
</organism>
<keyword evidence="1 2" id="KW-0479">Metal-binding</keyword>
<feature type="binding site" evidence="2">
    <location>
        <position position="277"/>
    </location>
    <ligand>
        <name>Zn(2+)</name>
        <dbReference type="ChEBI" id="CHEBI:29105"/>
        <note>catalytic</note>
    </ligand>
</feature>
<proteinExistence type="inferred from homology"/>
<dbReference type="EMBL" id="CP114014">
    <property type="protein sequence ID" value="XAY04233.1"/>
    <property type="molecule type" value="Genomic_DNA"/>
</dbReference>
<evidence type="ECO:0000256" key="1">
    <source>
        <dbReference type="PIRNR" id="PIRNR006615"/>
    </source>
</evidence>
<dbReference type="AlphaFoldDB" id="A0AAU7ARJ3"/>